<dbReference type="Proteomes" id="UP000650582">
    <property type="component" value="Unassembled WGS sequence"/>
</dbReference>
<comment type="caution">
    <text evidence="2">The sequence shown here is derived from an EMBL/GenBank/DDBJ whole genome shotgun (WGS) entry which is preliminary data.</text>
</comment>
<evidence type="ECO:0000313" key="2">
    <source>
        <dbReference type="EMBL" id="KAF8684471.1"/>
    </source>
</evidence>
<dbReference type="AlphaFoldDB" id="A0A8H7HF22"/>
<protein>
    <submittedName>
        <fullName evidence="2">Uncharacterized protein</fullName>
    </submittedName>
</protein>
<dbReference type="PANTHER" id="PTHR39398">
    <property type="entry name" value="YALI0F14311P"/>
    <property type="match status" value="1"/>
</dbReference>
<sequence length="414" mass="46488">MPQVLAKLLCLPFRALEYSGVIYKHPTNLSYLALTEVSSFTYNLETAQYPSMRGRGRGNQNRARGVRGLGNSRGAPRISTRDWERAPPGRVPTKASSDGNRGIKSSDRFGLEWLPAVSRSSGLEPNGDASFETQQEYWEFITEKILNLELPGRYIPKSSSERQEKESNAMILLRKLREGFVATDRRDNFSIQVVEKSVYLSIVYNSPVNIASSFSYLLDVYTAKPETSETLKLSKTAVGLLQFLHTLVDEFPSQKVSHRLILGSDAQICLPRNSAEWSLASDIASALRRNNWWALEKLTNPAVVDERLKNEPWTKFTSDSGGSNSESEVVFAKLPSRALTHLLEQLRAKVRSSAWPVLRSAYRQVVKEPWLERSLLLPNEGVGEFMRAAVENSEAVLKDAATNIWLLRRPAVQA</sequence>
<gene>
    <name evidence="2" type="ORF">RHS04_01310</name>
</gene>
<name>A0A8H7HF22_9AGAM</name>
<feature type="region of interest" description="Disordered" evidence="1">
    <location>
        <begin position="51"/>
        <end position="101"/>
    </location>
</feature>
<accession>A0A8H7HF22</accession>
<proteinExistence type="predicted"/>
<dbReference type="PANTHER" id="PTHR39398:SF1">
    <property type="entry name" value="CSN8_PSMD8_EIF3K DOMAIN-CONTAINING PROTEIN"/>
    <property type="match status" value="1"/>
</dbReference>
<organism evidence="2 3">
    <name type="scientific">Rhizoctonia solani</name>
    <dbReference type="NCBI Taxonomy" id="456999"/>
    <lineage>
        <taxon>Eukaryota</taxon>
        <taxon>Fungi</taxon>
        <taxon>Dikarya</taxon>
        <taxon>Basidiomycota</taxon>
        <taxon>Agaricomycotina</taxon>
        <taxon>Agaricomycetes</taxon>
        <taxon>Cantharellales</taxon>
        <taxon>Ceratobasidiaceae</taxon>
        <taxon>Rhizoctonia</taxon>
    </lineage>
</organism>
<evidence type="ECO:0000313" key="3">
    <source>
        <dbReference type="Proteomes" id="UP000650582"/>
    </source>
</evidence>
<evidence type="ECO:0000256" key="1">
    <source>
        <dbReference type="SAM" id="MobiDB-lite"/>
    </source>
</evidence>
<dbReference type="EMBL" id="JACYCC010000025">
    <property type="protein sequence ID" value="KAF8684471.1"/>
    <property type="molecule type" value="Genomic_DNA"/>
</dbReference>
<reference evidence="2" key="1">
    <citation type="submission" date="2020-09" db="EMBL/GenBank/DDBJ databases">
        <title>Comparative genome analyses of four rice-infecting Rhizoctonia solani isolates reveal extensive enrichment of homogalacturonan modification genes.</title>
        <authorList>
            <person name="Lee D.-Y."/>
            <person name="Jeon J."/>
            <person name="Kim K.-T."/>
            <person name="Cheong K."/>
            <person name="Song H."/>
            <person name="Choi G."/>
            <person name="Ko J."/>
            <person name="Opiyo S.O."/>
            <person name="Zuo S."/>
            <person name="Madhav S."/>
            <person name="Lee Y.-H."/>
            <person name="Wang G.-L."/>
        </authorList>
    </citation>
    <scope>NUCLEOTIDE SEQUENCE</scope>
    <source>
        <strain evidence="2">AG1-IA YN-7</strain>
    </source>
</reference>